<dbReference type="OrthoDB" id="9782003at2"/>
<name>A0A518HQH1_9BACT</name>
<keyword evidence="10 12" id="KW-0472">Membrane</keyword>
<feature type="transmembrane region" description="Helical" evidence="12">
    <location>
        <begin position="690"/>
        <end position="707"/>
    </location>
</feature>
<dbReference type="RefSeq" id="WP_145386960.1">
    <property type="nucleotide sequence ID" value="NZ_CP037423.1"/>
</dbReference>
<dbReference type="EC" id="3.4.24.-" evidence="14"/>
<dbReference type="SMART" id="SM00228">
    <property type="entry name" value="PDZ"/>
    <property type="match status" value="2"/>
</dbReference>
<evidence type="ECO:0000256" key="1">
    <source>
        <dbReference type="ARBA" id="ARBA00001947"/>
    </source>
</evidence>
<dbReference type="GO" id="GO:0004222">
    <property type="term" value="F:metalloendopeptidase activity"/>
    <property type="evidence" value="ECO:0007669"/>
    <property type="project" value="InterPro"/>
</dbReference>
<evidence type="ECO:0000259" key="13">
    <source>
        <dbReference type="PROSITE" id="PS50106"/>
    </source>
</evidence>
<comment type="similarity">
    <text evidence="3">Belongs to the peptidase M50B family.</text>
</comment>
<evidence type="ECO:0000313" key="15">
    <source>
        <dbReference type="Proteomes" id="UP000319004"/>
    </source>
</evidence>
<dbReference type="GO" id="GO:0006508">
    <property type="term" value="P:proteolysis"/>
    <property type="evidence" value="ECO:0007669"/>
    <property type="project" value="UniProtKB-KW"/>
</dbReference>
<keyword evidence="15" id="KW-1185">Reference proteome</keyword>
<feature type="domain" description="PDZ" evidence="13">
    <location>
        <begin position="353"/>
        <end position="436"/>
    </location>
</feature>
<dbReference type="InterPro" id="IPR004387">
    <property type="entry name" value="Pept_M50_Zn"/>
</dbReference>
<dbReference type="Gene3D" id="2.30.42.10">
    <property type="match status" value="2"/>
</dbReference>
<dbReference type="PROSITE" id="PS50106">
    <property type="entry name" value="PDZ"/>
    <property type="match status" value="1"/>
</dbReference>
<dbReference type="GO" id="GO:0016020">
    <property type="term" value="C:membrane"/>
    <property type="evidence" value="ECO:0007669"/>
    <property type="project" value="UniProtKB-SubCell"/>
</dbReference>
<dbReference type="Pfam" id="PF02163">
    <property type="entry name" value="Peptidase_M50"/>
    <property type="match status" value="1"/>
</dbReference>
<reference evidence="14 15" key="1">
    <citation type="submission" date="2019-03" db="EMBL/GenBank/DDBJ databases">
        <title>Deep-cultivation of Planctomycetes and their phenomic and genomic characterization uncovers novel biology.</title>
        <authorList>
            <person name="Wiegand S."/>
            <person name="Jogler M."/>
            <person name="Boedeker C."/>
            <person name="Pinto D."/>
            <person name="Vollmers J."/>
            <person name="Rivas-Marin E."/>
            <person name="Kohn T."/>
            <person name="Peeters S.H."/>
            <person name="Heuer A."/>
            <person name="Rast P."/>
            <person name="Oberbeckmann S."/>
            <person name="Bunk B."/>
            <person name="Jeske O."/>
            <person name="Meyerdierks A."/>
            <person name="Storesund J.E."/>
            <person name="Kallscheuer N."/>
            <person name="Luecker S."/>
            <person name="Lage O.M."/>
            <person name="Pohl T."/>
            <person name="Merkel B.J."/>
            <person name="Hornburger P."/>
            <person name="Mueller R.-W."/>
            <person name="Bruemmer F."/>
            <person name="Labrenz M."/>
            <person name="Spormann A.M."/>
            <person name="Op den Camp H."/>
            <person name="Overmann J."/>
            <person name="Amann R."/>
            <person name="Jetten M.S.M."/>
            <person name="Mascher T."/>
            <person name="Medema M.H."/>
            <person name="Devos D.P."/>
            <person name="Kaster A.-K."/>
            <person name="Ovreas L."/>
            <person name="Rohde M."/>
            <person name="Galperin M.Y."/>
            <person name="Jogler C."/>
        </authorList>
    </citation>
    <scope>NUCLEOTIDE SEQUENCE [LARGE SCALE GENOMIC DNA]</scope>
    <source>
        <strain evidence="14 15">Enr13</strain>
    </source>
</reference>
<proteinExistence type="inferred from homology"/>
<comment type="cofactor">
    <cofactor evidence="1">
        <name>Zn(2+)</name>
        <dbReference type="ChEBI" id="CHEBI:29105"/>
    </cofactor>
</comment>
<keyword evidence="8 12" id="KW-1133">Transmembrane helix</keyword>
<evidence type="ECO:0000256" key="8">
    <source>
        <dbReference type="ARBA" id="ARBA00022989"/>
    </source>
</evidence>
<evidence type="ECO:0000256" key="3">
    <source>
        <dbReference type="ARBA" id="ARBA00007931"/>
    </source>
</evidence>
<dbReference type="PANTHER" id="PTHR42837">
    <property type="entry name" value="REGULATOR OF SIGMA-E PROTEASE RSEP"/>
    <property type="match status" value="1"/>
</dbReference>
<dbReference type="KEGG" id="snep:Enr13x_29580"/>
<dbReference type="EMBL" id="CP037423">
    <property type="protein sequence ID" value="QDV43104.1"/>
    <property type="molecule type" value="Genomic_DNA"/>
</dbReference>
<dbReference type="InterPro" id="IPR041489">
    <property type="entry name" value="PDZ_6"/>
</dbReference>
<evidence type="ECO:0000256" key="6">
    <source>
        <dbReference type="ARBA" id="ARBA00022801"/>
    </source>
</evidence>
<dbReference type="AlphaFoldDB" id="A0A518HQH1"/>
<organism evidence="14 15">
    <name type="scientific">Stieleria neptunia</name>
    <dbReference type="NCBI Taxonomy" id="2527979"/>
    <lineage>
        <taxon>Bacteria</taxon>
        <taxon>Pseudomonadati</taxon>
        <taxon>Planctomycetota</taxon>
        <taxon>Planctomycetia</taxon>
        <taxon>Pirellulales</taxon>
        <taxon>Pirellulaceae</taxon>
        <taxon>Stieleria</taxon>
    </lineage>
</organism>
<evidence type="ECO:0000313" key="14">
    <source>
        <dbReference type="EMBL" id="QDV43104.1"/>
    </source>
</evidence>
<dbReference type="InterPro" id="IPR036034">
    <property type="entry name" value="PDZ_sf"/>
</dbReference>
<evidence type="ECO:0000256" key="4">
    <source>
        <dbReference type="ARBA" id="ARBA00022670"/>
    </source>
</evidence>
<keyword evidence="4 14" id="KW-0645">Protease</keyword>
<feature type="compositionally biased region" description="Acidic residues" evidence="11">
    <location>
        <begin position="123"/>
        <end position="135"/>
    </location>
</feature>
<evidence type="ECO:0000256" key="10">
    <source>
        <dbReference type="ARBA" id="ARBA00023136"/>
    </source>
</evidence>
<dbReference type="InterPro" id="IPR008915">
    <property type="entry name" value="Peptidase_M50"/>
</dbReference>
<dbReference type="InterPro" id="IPR001478">
    <property type="entry name" value="PDZ"/>
</dbReference>
<sequence length="713" mass="77251">MISDLFLLLAESEPEGLMAVGSKFLLWTRVALGIGLVIFVHELGHFVAAKTFGVKCEKFYVGFDPPMKIGPIKLPSTLGKFTYGETEYGIGIIPLGGYVKMLGQDDDPRKMKDEAARARQLAGDEEVDDDHDAESEQPAASEWAELDPRSLPAKPVWQRMIIMSAGVFMNVVTGAMFAAVAFFYGVPYTPAVIGGVTPGGPAWQAGIEPGGQVVSVDGMDDAQMHFREMRSAILHAGLETPDRPIPLTVAFDSRNVQYELVTQPHPLQNRFRMIGITSPTSTALSDSENAAPRSVAADVLTEQDLGATIVSFDGTAIDENAMVPGTPFFDYLNTHPEKTINLGLRRADGSAHEVELPPQPSKWIGIRTTAGPVTALVTNGPAEKAGMQVGDVIEAVGEVTAPDGEQLVLLLARREPIVLTVRRGDETLDIEISPDDSPQTLSPTYGTGDRASINAYGFAFELPATLSAFNREHLVKGDQLQPTDELKSITLLASNDFPDEFSSGPLAGLVEELSKGWKFDEVKTATGFFESIQSLPEGTTFKVLAERAETGVIIESVVKLTADERVRFERGLGLVASEKIQTASSLKEASVLGIRECRRRLGEVFRFLNMLVHGSVSKDQVGGPIKIFQVAGSEAERGVSAQLLFLTMLSMNLAVLNFLPIPVLDGGHMVFLICEAIMGRRVNEELEMRLTLVGGLMLLALMVFVFFNDLINI</sequence>
<evidence type="ECO:0000256" key="12">
    <source>
        <dbReference type="SAM" id="Phobius"/>
    </source>
</evidence>
<dbReference type="PANTHER" id="PTHR42837:SF2">
    <property type="entry name" value="MEMBRANE METALLOPROTEASE ARASP2, CHLOROPLASTIC-RELATED"/>
    <property type="match status" value="1"/>
</dbReference>
<evidence type="ECO:0000256" key="5">
    <source>
        <dbReference type="ARBA" id="ARBA00022692"/>
    </source>
</evidence>
<accession>A0A518HQH1</accession>
<keyword evidence="5 12" id="KW-0812">Transmembrane</keyword>
<evidence type="ECO:0000256" key="11">
    <source>
        <dbReference type="SAM" id="MobiDB-lite"/>
    </source>
</evidence>
<evidence type="ECO:0000256" key="7">
    <source>
        <dbReference type="ARBA" id="ARBA00022833"/>
    </source>
</evidence>
<comment type="subcellular location">
    <subcellularLocation>
        <location evidence="2">Membrane</location>
        <topology evidence="2">Multi-pass membrane protein</topology>
    </subcellularLocation>
</comment>
<feature type="region of interest" description="Disordered" evidence="11">
    <location>
        <begin position="109"/>
        <end position="145"/>
    </location>
</feature>
<keyword evidence="7" id="KW-0862">Zinc</keyword>
<dbReference type="CDD" id="cd06163">
    <property type="entry name" value="S2P-M50_PDZ_RseP-like"/>
    <property type="match status" value="1"/>
</dbReference>
<keyword evidence="6 14" id="KW-0378">Hydrolase</keyword>
<feature type="transmembrane region" description="Helical" evidence="12">
    <location>
        <begin position="658"/>
        <end position="678"/>
    </location>
</feature>
<evidence type="ECO:0000256" key="9">
    <source>
        <dbReference type="ARBA" id="ARBA00023049"/>
    </source>
</evidence>
<gene>
    <name evidence="14" type="ORF">Enr13x_29580</name>
</gene>
<protein>
    <submittedName>
        <fullName evidence="14">Zinc metalloprotease</fullName>
        <ecNumber evidence="14">3.4.24.-</ecNumber>
    </submittedName>
</protein>
<feature type="transmembrane region" description="Helical" evidence="12">
    <location>
        <begin position="160"/>
        <end position="184"/>
    </location>
</feature>
<dbReference type="SUPFAM" id="SSF50156">
    <property type="entry name" value="PDZ domain-like"/>
    <property type="match status" value="2"/>
</dbReference>
<dbReference type="Pfam" id="PF17820">
    <property type="entry name" value="PDZ_6"/>
    <property type="match status" value="1"/>
</dbReference>
<keyword evidence="9 14" id="KW-0482">Metalloprotease</keyword>
<evidence type="ECO:0000256" key="2">
    <source>
        <dbReference type="ARBA" id="ARBA00004141"/>
    </source>
</evidence>
<dbReference type="Proteomes" id="UP000319004">
    <property type="component" value="Chromosome"/>
</dbReference>
<feature type="transmembrane region" description="Helical" evidence="12">
    <location>
        <begin position="20"/>
        <end position="40"/>
    </location>
</feature>